<sequence>MATSLKIDDTTKDRIRRLADARERTPHWIMREAIREYLDREEARESFLTDAMTAWEAYRETGRHLSGEDALAWLATWGTPDERPAPKCRD</sequence>
<dbReference type="InterPro" id="IPR002145">
    <property type="entry name" value="CopG"/>
</dbReference>
<comment type="caution">
    <text evidence="2">The sequence shown here is derived from an EMBL/GenBank/DDBJ whole genome shotgun (WGS) entry which is preliminary data.</text>
</comment>
<evidence type="ECO:0000259" key="1">
    <source>
        <dbReference type="Pfam" id="PF01402"/>
    </source>
</evidence>
<dbReference type="InterPro" id="IPR013321">
    <property type="entry name" value="Arc_rbn_hlx_hlx"/>
</dbReference>
<gene>
    <name evidence="2" type="ORF">ACFSC3_11280</name>
</gene>
<dbReference type="SUPFAM" id="SSF47598">
    <property type="entry name" value="Ribbon-helix-helix"/>
    <property type="match status" value="1"/>
</dbReference>
<feature type="domain" description="Ribbon-helix-helix protein CopG" evidence="1">
    <location>
        <begin position="2"/>
        <end position="41"/>
    </location>
</feature>
<organism evidence="2 3">
    <name type="scientific">Sphingomonas floccifaciens</name>
    <dbReference type="NCBI Taxonomy" id="1844115"/>
    <lineage>
        <taxon>Bacteria</taxon>
        <taxon>Pseudomonadati</taxon>
        <taxon>Pseudomonadota</taxon>
        <taxon>Alphaproteobacteria</taxon>
        <taxon>Sphingomonadales</taxon>
        <taxon>Sphingomonadaceae</taxon>
        <taxon>Sphingomonas</taxon>
    </lineage>
</organism>
<name>A0ABW4NFT9_9SPHN</name>
<evidence type="ECO:0000313" key="3">
    <source>
        <dbReference type="Proteomes" id="UP001597283"/>
    </source>
</evidence>
<dbReference type="Pfam" id="PF01402">
    <property type="entry name" value="RHH_1"/>
    <property type="match status" value="1"/>
</dbReference>
<dbReference type="Proteomes" id="UP001597283">
    <property type="component" value="Unassembled WGS sequence"/>
</dbReference>
<proteinExistence type="predicted"/>
<protein>
    <submittedName>
        <fullName evidence="2">CopG family ribbon-helix-helix protein</fullName>
    </submittedName>
</protein>
<dbReference type="CDD" id="cd22233">
    <property type="entry name" value="RHH_CopAso-like"/>
    <property type="match status" value="1"/>
</dbReference>
<dbReference type="RefSeq" id="WP_380940525.1">
    <property type="nucleotide sequence ID" value="NZ_JBHUFC010000003.1"/>
</dbReference>
<reference evidence="3" key="1">
    <citation type="journal article" date="2019" name="Int. J. Syst. Evol. Microbiol.">
        <title>The Global Catalogue of Microorganisms (GCM) 10K type strain sequencing project: providing services to taxonomists for standard genome sequencing and annotation.</title>
        <authorList>
            <consortium name="The Broad Institute Genomics Platform"/>
            <consortium name="The Broad Institute Genome Sequencing Center for Infectious Disease"/>
            <person name="Wu L."/>
            <person name="Ma J."/>
        </authorList>
    </citation>
    <scope>NUCLEOTIDE SEQUENCE [LARGE SCALE GENOMIC DNA]</scope>
    <source>
        <strain evidence="3">Q85</strain>
    </source>
</reference>
<keyword evidence="3" id="KW-1185">Reference proteome</keyword>
<evidence type="ECO:0000313" key="2">
    <source>
        <dbReference type="EMBL" id="MFD1788155.1"/>
    </source>
</evidence>
<dbReference type="EMBL" id="JBHUFC010000003">
    <property type="protein sequence ID" value="MFD1788155.1"/>
    <property type="molecule type" value="Genomic_DNA"/>
</dbReference>
<dbReference type="InterPro" id="IPR010985">
    <property type="entry name" value="Ribbon_hlx_hlx"/>
</dbReference>
<accession>A0ABW4NFT9</accession>
<dbReference type="Gene3D" id="1.10.1220.10">
    <property type="entry name" value="Met repressor-like"/>
    <property type="match status" value="1"/>
</dbReference>